<sequence>MKIYKIAILLLLTNLSFISHAATIRGKVTANKVDWIGAIKMPSGELYVPTGWDIINNLEPTHRWIPATHIVSPPKKINLLGTDSQVSASIKIVGLEYNFGNLKPKQSGDSGSCYIMNMDDTMVSLLGDSCRSGLDFTYASRSNPFYFTRPIIEIKEKELLRDFEGMESGKYIGSIPLVAYYEYYTGSGALTYRNFSYTFQVELDYQPSHLTSISINGDGVIEPVYDTQTQTVSGKTKFYINANGYFNNGLKLIFSNRSYSLDGPTKIPYSIRCKGTCSANEIVRDGVMINDSIIISEGTSNMRNVDFILDVGYENINKEQVETGSYNDVISIIFEENL</sequence>
<feature type="signal peptide" evidence="1">
    <location>
        <begin position="1"/>
        <end position="21"/>
    </location>
</feature>
<evidence type="ECO:0000313" key="2">
    <source>
        <dbReference type="EMBL" id="MBC5850471.1"/>
    </source>
</evidence>
<evidence type="ECO:0000313" key="3">
    <source>
        <dbReference type="Proteomes" id="UP000615796"/>
    </source>
</evidence>
<organism evidence="2 3">
    <name type="scientific">Vibrio metschnikovii</name>
    <dbReference type="NCBI Taxonomy" id="28172"/>
    <lineage>
        <taxon>Bacteria</taxon>
        <taxon>Pseudomonadati</taxon>
        <taxon>Pseudomonadota</taxon>
        <taxon>Gammaproteobacteria</taxon>
        <taxon>Vibrionales</taxon>
        <taxon>Vibrionaceae</taxon>
        <taxon>Vibrio</taxon>
    </lineage>
</organism>
<comment type="caution">
    <text evidence="2">The sequence shown here is derived from an EMBL/GenBank/DDBJ whole genome shotgun (WGS) entry which is preliminary data.</text>
</comment>
<dbReference type="Proteomes" id="UP000615796">
    <property type="component" value="Unassembled WGS sequence"/>
</dbReference>
<protein>
    <recommendedName>
        <fullName evidence="4">Fimbrial protein</fullName>
    </recommendedName>
</protein>
<name>A0A9X0R7W7_VIBME</name>
<accession>A0A9X0R7W7</accession>
<gene>
    <name evidence="2" type="ORF">H8Q88_05805</name>
</gene>
<proteinExistence type="predicted"/>
<reference evidence="2" key="1">
    <citation type="submission" date="2020-08" db="EMBL/GenBank/DDBJ databases">
        <title>Genome Sequencing and Pan-Genome Analysis of Migratory bird Vibrio Strains, Inner Mongolia.</title>
        <authorList>
            <person name="Zheng L."/>
        </authorList>
    </citation>
    <scope>NUCLEOTIDE SEQUENCE</scope>
    <source>
        <strain evidence="2">M13F</strain>
    </source>
</reference>
<feature type="chain" id="PRO_5040958597" description="Fimbrial protein" evidence="1">
    <location>
        <begin position="22"/>
        <end position="338"/>
    </location>
</feature>
<keyword evidence="3" id="KW-1185">Reference proteome</keyword>
<keyword evidence="1" id="KW-0732">Signal</keyword>
<dbReference type="EMBL" id="JACRUP010000002">
    <property type="protein sequence ID" value="MBC5850471.1"/>
    <property type="molecule type" value="Genomic_DNA"/>
</dbReference>
<dbReference type="AlphaFoldDB" id="A0A9X0R7W7"/>
<evidence type="ECO:0000256" key="1">
    <source>
        <dbReference type="SAM" id="SignalP"/>
    </source>
</evidence>
<evidence type="ECO:0008006" key="4">
    <source>
        <dbReference type="Google" id="ProtNLM"/>
    </source>
</evidence>
<dbReference type="RefSeq" id="WP_187025559.1">
    <property type="nucleotide sequence ID" value="NZ_JACRUP010000002.1"/>
</dbReference>